<dbReference type="AlphaFoldDB" id="A0A2P6S7V6"/>
<gene>
    <name evidence="1" type="ORF">RchiOBHm_Chr1g0317411</name>
</gene>
<dbReference type="EMBL" id="PDCK01000039">
    <property type="protein sequence ID" value="PRQ54773.1"/>
    <property type="molecule type" value="Genomic_DNA"/>
</dbReference>
<comment type="caution">
    <text evidence="1">The sequence shown here is derived from an EMBL/GenBank/DDBJ whole genome shotgun (WGS) entry which is preliminary data.</text>
</comment>
<dbReference type="Proteomes" id="UP000238479">
    <property type="component" value="Chromosome 1"/>
</dbReference>
<protein>
    <submittedName>
        <fullName evidence="1">Uncharacterized protein</fullName>
    </submittedName>
</protein>
<accession>A0A2P6S7V6</accession>
<dbReference type="Gramene" id="PRQ54773">
    <property type="protein sequence ID" value="PRQ54773"/>
    <property type="gene ID" value="RchiOBHm_Chr1g0317411"/>
</dbReference>
<organism evidence="1 2">
    <name type="scientific">Rosa chinensis</name>
    <name type="common">China rose</name>
    <dbReference type="NCBI Taxonomy" id="74649"/>
    <lineage>
        <taxon>Eukaryota</taxon>
        <taxon>Viridiplantae</taxon>
        <taxon>Streptophyta</taxon>
        <taxon>Embryophyta</taxon>
        <taxon>Tracheophyta</taxon>
        <taxon>Spermatophyta</taxon>
        <taxon>Magnoliopsida</taxon>
        <taxon>eudicotyledons</taxon>
        <taxon>Gunneridae</taxon>
        <taxon>Pentapetalae</taxon>
        <taxon>rosids</taxon>
        <taxon>fabids</taxon>
        <taxon>Rosales</taxon>
        <taxon>Rosaceae</taxon>
        <taxon>Rosoideae</taxon>
        <taxon>Rosoideae incertae sedis</taxon>
        <taxon>Rosa</taxon>
    </lineage>
</organism>
<keyword evidence="2" id="KW-1185">Reference proteome</keyword>
<sequence>MIQKSHLSSRSRLSCHADLGIVWQIEDFVQLRLMCLGISYSHPVISPSRISSLLFFFIPQLLKSGSKFSRNIGKVEAWNLIGCDLFAVGQIEKGVPNFWLYALQNNDYIDEEISLVEMPERSKKKLMALTTNVMRDDSDKGLGLQ</sequence>
<reference evidence="1 2" key="1">
    <citation type="journal article" date="2018" name="Nat. Genet.">
        <title>The Rosa genome provides new insights in the design of modern roses.</title>
        <authorList>
            <person name="Bendahmane M."/>
        </authorList>
    </citation>
    <scope>NUCLEOTIDE SEQUENCE [LARGE SCALE GENOMIC DNA]</scope>
    <source>
        <strain evidence="2">cv. Old Blush</strain>
    </source>
</reference>
<evidence type="ECO:0000313" key="1">
    <source>
        <dbReference type="EMBL" id="PRQ54773.1"/>
    </source>
</evidence>
<dbReference type="InterPro" id="IPR037231">
    <property type="entry name" value="NAP-like_sf"/>
</dbReference>
<dbReference type="SUPFAM" id="SSF143113">
    <property type="entry name" value="NAP-like"/>
    <property type="match status" value="1"/>
</dbReference>
<name>A0A2P6S7V6_ROSCH</name>
<evidence type="ECO:0000313" key="2">
    <source>
        <dbReference type="Proteomes" id="UP000238479"/>
    </source>
</evidence>
<proteinExistence type="predicted"/>